<proteinExistence type="predicted"/>
<dbReference type="Gene3D" id="3.40.50.300">
    <property type="entry name" value="P-loop containing nucleotide triphosphate hydrolases"/>
    <property type="match status" value="1"/>
</dbReference>
<gene>
    <name evidence="1" type="ORF">LCGC14_1061020</name>
</gene>
<sequence>MTVEMNRKAQRRFSKKKFFADVKYVPHKGQELIHGAIERAIFTIVACGARFGKTLSGAHEMAFESILPREKEPKNPDGEFMGWCVAPTHDLADIVFDMTHKILCAFIGKTNVQKNQTEGVITITNLGGSRSRIMRKSTDNVAGKARLVGYAVDFMVVDEASGVLEDETWENMLRTRLIDRNGKALLISTPRGTRGFFAAMHRNAKHTPGHIAIQLPSWVNPHVPKEVFARERATMPARAFDQEYGAKFVAAGGLVFGPEYLEECATVTQFEAPTLIRNGASVMGDYVAGLDLGMSHDATVLTIARPPRGKETQAKIVYIERFQHMPVPAQISHAQTLLAMYGDAPCKVDETGLGKPIVDQMRNIGMNVRGVTFTATSKRAMVNNATTLIERNSILIPAETFQPVYYEELSIYGWKELPSGYLTTEAPPGAHDDCVASFILLTAWFPAGMTLGKGRSYHAGVAVQVESQIPQNVKQRARKPLSVSGAADPNYYKGRGFTGNPVYKRGRPWTHPMFGGRL</sequence>
<dbReference type="AlphaFoldDB" id="A0A0F9MQM1"/>
<dbReference type="EMBL" id="LAZR01004503">
    <property type="protein sequence ID" value="KKN08009.1"/>
    <property type="molecule type" value="Genomic_DNA"/>
</dbReference>
<evidence type="ECO:0008006" key="2">
    <source>
        <dbReference type="Google" id="ProtNLM"/>
    </source>
</evidence>
<protein>
    <recommendedName>
        <fullName evidence="2">Terminase large subunit gp17-like C-terminal domain-containing protein</fullName>
    </recommendedName>
</protein>
<dbReference type="Gene3D" id="3.30.420.240">
    <property type="match status" value="1"/>
</dbReference>
<reference evidence="1" key="1">
    <citation type="journal article" date="2015" name="Nature">
        <title>Complex archaea that bridge the gap between prokaryotes and eukaryotes.</title>
        <authorList>
            <person name="Spang A."/>
            <person name="Saw J.H."/>
            <person name="Jorgensen S.L."/>
            <person name="Zaremba-Niedzwiedzka K."/>
            <person name="Martijn J."/>
            <person name="Lind A.E."/>
            <person name="van Eijk R."/>
            <person name="Schleper C."/>
            <person name="Guy L."/>
            <person name="Ettema T.J."/>
        </authorList>
    </citation>
    <scope>NUCLEOTIDE SEQUENCE</scope>
</reference>
<dbReference type="InterPro" id="IPR027417">
    <property type="entry name" value="P-loop_NTPase"/>
</dbReference>
<comment type="caution">
    <text evidence="1">The sequence shown here is derived from an EMBL/GenBank/DDBJ whole genome shotgun (WGS) entry which is preliminary data.</text>
</comment>
<name>A0A0F9MQM1_9ZZZZ</name>
<accession>A0A0F9MQM1</accession>
<evidence type="ECO:0000313" key="1">
    <source>
        <dbReference type="EMBL" id="KKN08009.1"/>
    </source>
</evidence>
<organism evidence="1">
    <name type="scientific">marine sediment metagenome</name>
    <dbReference type="NCBI Taxonomy" id="412755"/>
    <lineage>
        <taxon>unclassified sequences</taxon>
        <taxon>metagenomes</taxon>
        <taxon>ecological metagenomes</taxon>
    </lineage>
</organism>